<evidence type="ECO:0000313" key="1">
    <source>
        <dbReference type="EMBL" id="ACN98956.1"/>
    </source>
</evidence>
<organism evidence="1 2">
    <name type="scientific">Sulfurihydrogenibium azorense (strain DSM 15241 / OCM 825 / Az-Fu1)</name>
    <dbReference type="NCBI Taxonomy" id="204536"/>
    <lineage>
        <taxon>Bacteria</taxon>
        <taxon>Pseudomonadati</taxon>
        <taxon>Aquificota</taxon>
        <taxon>Aquificia</taxon>
        <taxon>Aquificales</taxon>
        <taxon>Hydrogenothermaceae</taxon>
        <taxon>Sulfurihydrogenibium</taxon>
    </lineage>
</organism>
<dbReference type="STRING" id="204536.SULAZ_0639"/>
<proteinExistence type="predicted"/>
<dbReference type="EMBL" id="CP001229">
    <property type="protein sequence ID" value="ACN98956.1"/>
    <property type="molecule type" value="Genomic_DNA"/>
</dbReference>
<dbReference type="Proteomes" id="UP000001369">
    <property type="component" value="Chromosome"/>
</dbReference>
<sequence>MGYFTDKYLPYYTIEERDRWEGDWELVEGIPYALTSSSVVHCKINLDVSKII</sequence>
<dbReference type="AlphaFoldDB" id="C1DU37"/>
<gene>
    <name evidence="1" type="ordered locus">SULAZ_0639</name>
</gene>
<protein>
    <submittedName>
        <fullName evidence="1">Uncharacterized protein</fullName>
    </submittedName>
</protein>
<dbReference type="RefSeq" id="WP_012674276.1">
    <property type="nucleotide sequence ID" value="NC_012438.1"/>
</dbReference>
<evidence type="ECO:0000313" key="2">
    <source>
        <dbReference type="Proteomes" id="UP000001369"/>
    </source>
</evidence>
<dbReference type="KEGG" id="saf:SULAZ_0639"/>
<dbReference type="HOGENOM" id="CLU_3085485_0_0_0"/>
<keyword evidence="2" id="KW-1185">Reference proteome</keyword>
<accession>C1DU37</accession>
<reference evidence="1 2" key="1">
    <citation type="journal article" date="2009" name="J. Bacteriol.">
        <title>Complete and draft genome sequences of six members of the Aquificales.</title>
        <authorList>
            <person name="Reysenbach A.L."/>
            <person name="Hamamura N."/>
            <person name="Podar M."/>
            <person name="Griffiths E."/>
            <person name="Ferreira S."/>
            <person name="Hochstein R."/>
            <person name="Heidelberg J."/>
            <person name="Johnson J."/>
            <person name="Mead D."/>
            <person name="Pohorille A."/>
            <person name="Sarmiento M."/>
            <person name="Schweighofer K."/>
            <person name="Seshadri R."/>
            <person name="Voytek M.A."/>
        </authorList>
    </citation>
    <scope>NUCLEOTIDE SEQUENCE [LARGE SCALE GENOMIC DNA]</scope>
    <source>
        <strain evidence="2">Az-Fu1 / DSM 15241 / OCM 825</strain>
    </source>
</reference>
<name>C1DU37_SULAA</name>